<dbReference type="STRING" id="1202772.A0A1V9ZJK8"/>
<evidence type="ECO:0000313" key="4">
    <source>
        <dbReference type="EMBL" id="OQR98156.1"/>
    </source>
</evidence>
<feature type="chain" id="PRO_5013275023" description="Secreted protein" evidence="3">
    <location>
        <begin position="21"/>
        <end position="315"/>
    </location>
</feature>
<dbReference type="Proteomes" id="UP000243579">
    <property type="component" value="Unassembled WGS sequence"/>
</dbReference>
<reference evidence="4 5" key="1">
    <citation type="journal article" date="2014" name="Genome Biol. Evol.">
        <title>The secreted proteins of Achlya hypogyna and Thraustotheca clavata identify the ancestral oomycete secretome and reveal gene acquisitions by horizontal gene transfer.</title>
        <authorList>
            <person name="Misner I."/>
            <person name="Blouin N."/>
            <person name="Leonard G."/>
            <person name="Richards T.A."/>
            <person name="Lane C.E."/>
        </authorList>
    </citation>
    <scope>NUCLEOTIDE SEQUENCE [LARGE SCALE GENOMIC DNA]</scope>
    <source>
        <strain evidence="4 5">ATCC 48635</strain>
    </source>
</reference>
<dbReference type="OrthoDB" id="77991at2759"/>
<name>A0A1V9ZJK8_ACHHY</name>
<feature type="region of interest" description="Disordered" evidence="1">
    <location>
        <begin position="275"/>
        <end position="303"/>
    </location>
</feature>
<feature type="region of interest" description="Disordered" evidence="1">
    <location>
        <begin position="116"/>
        <end position="167"/>
    </location>
</feature>
<dbReference type="AlphaFoldDB" id="A0A1V9ZJK8"/>
<evidence type="ECO:0000256" key="2">
    <source>
        <dbReference type="SAM" id="Phobius"/>
    </source>
</evidence>
<proteinExistence type="predicted"/>
<keyword evidence="5" id="KW-1185">Reference proteome</keyword>
<protein>
    <recommendedName>
        <fullName evidence="6">Secreted protein</fullName>
    </recommendedName>
</protein>
<feature type="signal peptide" evidence="3">
    <location>
        <begin position="1"/>
        <end position="20"/>
    </location>
</feature>
<dbReference type="EMBL" id="JNBR01000089">
    <property type="protein sequence ID" value="OQR98156.1"/>
    <property type="molecule type" value="Genomic_DNA"/>
</dbReference>
<feature type="transmembrane region" description="Helical" evidence="2">
    <location>
        <begin position="172"/>
        <end position="195"/>
    </location>
</feature>
<keyword evidence="2" id="KW-0812">Transmembrane</keyword>
<accession>A0A1V9ZJK8</accession>
<comment type="caution">
    <text evidence="4">The sequence shown here is derived from an EMBL/GenBank/DDBJ whole genome shotgun (WGS) entry which is preliminary data.</text>
</comment>
<sequence>MRLEVVAALLAWAAPWAVLGSTCTNPVCNYPASTYIGFVHDAKPAANCLCQGNPQCDCFQYNPTIYCFQVMTFNGTTGVLAMNPDTSGKCEGSTIDCRMLLSVVLLLGRRTSDYPVADTNDGNAHNNDTSPGTTPPAPTPVLTTDGPTSPSTTQPAASTTPSPSSSSSLQTWQIGLIIGSGVLILGVLCTLCCLWRSNRERIEQHENIEDDEEFYRENYQTNKLRSSDMHQYHQSSGNLSRSAARADSGPPPMNTTYADETYSAIINGNDLYSRRGSNGSLPSMHPISSPAQQRPADDAASTRASLKALHPLVDI</sequence>
<evidence type="ECO:0008006" key="6">
    <source>
        <dbReference type="Google" id="ProtNLM"/>
    </source>
</evidence>
<evidence type="ECO:0000256" key="1">
    <source>
        <dbReference type="SAM" id="MobiDB-lite"/>
    </source>
</evidence>
<evidence type="ECO:0000313" key="5">
    <source>
        <dbReference type="Proteomes" id="UP000243579"/>
    </source>
</evidence>
<gene>
    <name evidence="4" type="ORF">ACHHYP_09076</name>
</gene>
<organism evidence="4 5">
    <name type="scientific">Achlya hypogyna</name>
    <name type="common">Oomycete</name>
    <name type="synonym">Protoachlya hypogyna</name>
    <dbReference type="NCBI Taxonomy" id="1202772"/>
    <lineage>
        <taxon>Eukaryota</taxon>
        <taxon>Sar</taxon>
        <taxon>Stramenopiles</taxon>
        <taxon>Oomycota</taxon>
        <taxon>Saprolegniomycetes</taxon>
        <taxon>Saprolegniales</taxon>
        <taxon>Achlyaceae</taxon>
        <taxon>Achlya</taxon>
    </lineage>
</organism>
<feature type="compositionally biased region" description="Polar residues" evidence="1">
    <location>
        <begin position="232"/>
        <end position="241"/>
    </location>
</feature>
<keyword evidence="3" id="KW-0732">Signal</keyword>
<keyword evidence="2" id="KW-0472">Membrane</keyword>
<keyword evidence="2" id="KW-1133">Transmembrane helix</keyword>
<feature type="compositionally biased region" description="Low complexity" evidence="1">
    <location>
        <begin position="140"/>
        <end position="167"/>
    </location>
</feature>
<feature type="region of interest" description="Disordered" evidence="1">
    <location>
        <begin position="225"/>
        <end position="256"/>
    </location>
</feature>
<evidence type="ECO:0000256" key="3">
    <source>
        <dbReference type="SAM" id="SignalP"/>
    </source>
</evidence>